<sequence>MAEGAVSDRRRGDRGGRRGGRFATPDLVVTAFRALSADRAKLPVEDVELVAGVDSKGSASTDIDILPELYAL</sequence>
<feature type="region of interest" description="Disordered" evidence="1">
    <location>
        <begin position="1"/>
        <end position="22"/>
    </location>
</feature>
<evidence type="ECO:0008006" key="4">
    <source>
        <dbReference type="Google" id="ProtNLM"/>
    </source>
</evidence>
<dbReference type="Proteomes" id="UP001596956">
    <property type="component" value="Unassembled WGS sequence"/>
</dbReference>
<protein>
    <recommendedName>
        <fullName evidence="4">Thiolase N-terminal domain-containing protein</fullName>
    </recommendedName>
</protein>
<proteinExistence type="predicted"/>
<comment type="caution">
    <text evidence="2">The sequence shown here is derived from an EMBL/GenBank/DDBJ whole genome shotgun (WGS) entry which is preliminary data.</text>
</comment>
<gene>
    <name evidence="2" type="ORF">ACFQZU_09290</name>
</gene>
<keyword evidence="3" id="KW-1185">Reference proteome</keyword>
<evidence type="ECO:0000256" key="1">
    <source>
        <dbReference type="SAM" id="MobiDB-lite"/>
    </source>
</evidence>
<evidence type="ECO:0000313" key="3">
    <source>
        <dbReference type="Proteomes" id="UP001596956"/>
    </source>
</evidence>
<name>A0ABW3BEZ3_9ACTN</name>
<reference evidence="3" key="1">
    <citation type="journal article" date="2019" name="Int. J. Syst. Evol. Microbiol.">
        <title>The Global Catalogue of Microorganisms (GCM) 10K type strain sequencing project: providing services to taxonomists for standard genome sequencing and annotation.</title>
        <authorList>
            <consortium name="The Broad Institute Genomics Platform"/>
            <consortium name="The Broad Institute Genome Sequencing Center for Infectious Disease"/>
            <person name="Wu L."/>
            <person name="Ma J."/>
        </authorList>
    </citation>
    <scope>NUCLEOTIDE SEQUENCE [LARGE SCALE GENOMIC DNA]</scope>
    <source>
        <strain evidence="3">CCUG 63369</strain>
    </source>
</reference>
<evidence type="ECO:0000313" key="2">
    <source>
        <dbReference type="EMBL" id="MFD0801511.1"/>
    </source>
</evidence>
<dbReference type="EMBL" id="JBHTHR010000237">
    <property type="protein sequence ID" value="MFD0801511.1"/>
    <property type="molecule type" value="Genomic_DNA"/>
</dbReference>
<feature type="compositionally biased region" description="Basic and acidic residues" evidence="1">
    <location>
        <begin position="1"/>
        <end position="16"/>
    </location>
</feature>
<organism evidence="2 3">
    <name type="scientific">Streptomonospora algeriensis</name>
    <dbReference type="NCBI Taxonomy" id="995084"/>
    <lineage>
        <taxon>Bacteria</taxon>
        <taxon>Bacillati</taxon>
        <taxon>Actinomycetota</taxon>
        <taxon>Actinomycetes</taxon>
        <taxon>Streptosporangiales</taxon>
        <taxon>Nocardiopsidaceae</taxon>
        <taxon>Streptomonospora</taxon>
    </lineage>
</organism>
<accession>A0ABW3BEZ3</accession>